<name>A0ABT5K430_9BURK</name>
<dbReference type="InterPro" id="IPR001789">
    <property type="entry name" value="Sig_transdc_resp-reg_receiver"/>
</dbReference>
<accession>A0ABT5K430</accession>
<dbReference type="SUPFAM" id="SSF52172">
    <property type="entry name" value="CheY-like"/>
    <property type="match status" value="1"/>
</dbReference>
<protein>
    <submittedName>
        <fullName evidence="3">Response regulator</fullName>
    </submittedName>
</protein>
<dbReference type="Proteomes" id="UP001221208">
    <property type="component" value="Unassembled WGS sequence"/>
</dbReference>
<dbReference type="EMBL" id="JAQQXR010000008">
    <property type="protein sequence ID" value="MDC8759737.1"/>
    <property type="molecule type" value="Genomic_DNA"/>
</dbReference>
<keyword evidence="4" id="KW-1185">Reference proteome</keyword>
<gene>
    <name evidence="3" type="ORF">OIK44_19310</name>
</gene>
<reference evidence="3 4" key="1">
    <citation type="submission" date="2022-10" db="EMBL/GenBank/DDBJ databases">
        <title>Janthinobacterium sp. hw3 Genome sequencing.</title>
        <authorList>
            <person name="Park S."/>
        </authorList>
    </citation>
    <scope>NUCLEOTIDE SEQUENCE [LARGE SCALE GENOMIC DNA]</scope>
    <source>
        <strain evidence="4">hw3</strain>
    </source>
</reference>
<comment type="caution">
    <text evidence="3">The sequence shown here is derived from an EMBL/GenBank/DDBJ whole genome shotgun (WGS) entry which is preliminary data.</text>
</comment>
<evidence type="ECO:0000259" key="2">
    <source>
        <dbReference type="PROSITE" id="PS50110"/>
    </source>
</evidence>
<keyword evidence="1" id="KW-0597">Phosphoprotein</keyword>
<evidence type="ECO:0000256" key="1">
    <source>
        <dbReference type="PROSITE-ProRule" id="PRU00169"/>
    </source>
</evidence>
<sequence length="139" mass="14200">MNTITSAPAAAAPQQRSVLHIDGDGRAALLLATLLMPEARVTHAATLAAAARAIRHGSFHLVVLDPDLPDGDGAALLDVLQCAAAPPPVLLYAARDSIWRGAASAALLKPATSARQLWHTLAHLLDAGAAQTVSTPAPS</sequence>
<dbReference type="RefSeq" id="WP_273673089.1">
    <property type="nucleotide sequence ID" value="NZ_JAQQXR010000008.1"/>
</dbReference>
<dbReference type="InterPro" id="IPR011006">
    <property type="entry name" value="CheY-like_superfamily"/>
</dbReference>
<dbReference type="PROSITE" id="PS50110">
    <property type="entry name" value="RESPONSE_REGULATORY"/>
    <property type="match status" value="1"/>
</dbReference>
<dbReference type="Gene3D" id="3.40.50.2300">
    <property type="match status" value="1"/>
</dbReference>
<feature type="domain" description="Response regulatory" evidence="2">
    <location>
        <begin position="17"/>
        <end position="139"/>
    </location>
</feature>
<feature type="modified residue" description="4-aspartylphosphate" evidence="1">
    <location>
        <position position="65"/>
    </location>
</feature>
<organism evidence="3 4">
    <name type="scientific">Janthinobacterium fluminis</name>
    <dbReference type="NCBI Taxonomy" id="2987524"/>
    <lineage>
        <taxon>Bacteria</taxon>
        <taxon>Pseudomonadati</taxon>
        <taxon>Pseudomonadota</taxon>
        <taxon>Betaproteobacteria</taxon>
        <taxon>Burkholderiales</taxon>
        <taxon>Oxalobacteraceae</taxon>
        <taxon>Janthinobacterium</taxon>
    </lineage>
</organism>
<evidence type="ECO:0000313" key="4">
    <source>
        <dbReference type="Proteomes" id="UP001221208"/>
    </source>
</evidence>
<proteinExistence type="predicted"/>
<evidence type="ECO:0000313" key="3">
    <source>
        <dbReference type="EMBL" id="MDC8759737.1"/>
    </source>
</evidence>